<feature type="transmembrane region" description="Helical" evidence="1">
    <location>
        <begin position="147"/>
        <end position="171"/>
    </location>
</feature>
<dbReference type="Proteomes" id="UP000069030">
    <property type="component" value="Chromosome"/>
</dbReference>
<dbReference type="AlphaFoldDB" id="A0AAI8G4Y5"/>
<dbReference type="RefSeq" id="WP_016650190.1">
    <property type="nucleotide sequence ID" value="NZ_CP013690.1"/>
</dbReference>
<keyword evidence="1" id="KW-0472">Membrane</keyword>
<dbReference type="KEGG" id="mod:AS202_08570"/>
<feature type="transmembrane region" description="Helical" evidence="1">
    <location>
        <begin position="72"/>
        <end position="93"/>
    </location>
</feature>
<evidence type="ECO:0008006" key="4">
    <source>
        <dbReference type="Google" id="ProtNLM"/>
    </source>
</evidence>
<feature type="transmembrane region" description="Helical" evidence="1">
    <location>
        <begin position="211"/>
        <end position="237"/>
    </location>
</feature>
<sequence length="240" mass="27014">MSCKTSHTDLSTGYCPDCGESIKLKRIDSHYVLHEISHVLHVEKGIFYTIKELLLKPGITVQKYITEDRSKLVKPIIFIIIASLIYSLIAHYFHIESFVSYHHSGGGGVADSIFLWGDTHSGYMNIIIGVFIAVWAKVLFKKHSFNLFEILILLCFVTGMSMLIFSVFAIIQGIVKVNLMAIAGVVGVLYCTWGIGQFFEVKRIKSYLKAFFAYVLGMLTFSVLVIIIGELLDYVILQSK</sequence>
<protein>
    <recommendedName>
        <fullName evidence="4">DUF3667 domain-containing protein</fullName>
    </recommendedName>
</protein>
<feature type="transmembrane region" description="Helical" evidence="1">
    <location>
        <begin position="177"/>
        <end position="199"/>
    </location>
</feature>
<evidence type="ECO:0000256" key="1">
    <source>
        <dbReference type="SAM" id="Phobius"/>
    </source>
</evidence>
<organism evidence="2 3">
    <name type="scientific">Myroides odoratimimus</name>
    <dbReference type="NCBI Taxonomy" id="76832"/>
    <lineage>
        <taxon>Bacteria</taxon>
        <taxon>Pseudomonadati</taxon>
        <taxon>Bacteroidota</taxon>
        <taxon>Flavobacteriia</taxon>
        <taxon>Flavobacteriales</taxon>
        <taxon>Flavobacteriaceae</taxon>
        <taxon>Myroides</taxon>
    </lineage>
</organism>
<accession>A0AAI8G4Y5</accession>
<dbReference type="InterPro" id="IPR022134">
    <property type="entry name" value="DUF3667"/>
</dbReference>
<name>A0AAI8G4Y5_9FLAO</name>
<reference evidence="2 3" key="1">
    <citation type="journal article" date="2016" name="J. Zhejiang Univ. Sci. B">
        <title>Antibiotic resistance mechanisms of Myroides sp.</title>
        <authorList>
            <person name="Hu S."/>
            <person name="Yuan S."/>
            <person name="Qu H."/>
            <person name="Jiang T."/>
            <person name="Zhou Y."/>
            <person name="Wang M."/>
            <person name="Ming D."/>
        </authorList>
    </citation>
    <scope>NUCLEOTIDE SEQUENCE [LARGE SCALE GENOMIC DNA]</scope>
    <source>
        <strain evidence="2 3">PR63039</strain>
    </source>
</reference>
<dbReference type="Pfam" id="PF12412">
    <property type="entry name" value="DUF3667"/>
    <property type="match status" value="1"/>
</dbReference>
<dbReference type="GeneID" id="66974852"/>
<evidence type="ECO:0000313" key="2">
    <source>
        <dbReference type="EMBL" id="ALU26196.1"/>
    </source>
</evidence>
<dbReference type="EMBL" id="CP013690">
    <property type="protein sequence ID" value="ALU26196.1"/>
    <property type="molecule type" value="Genomic_DNA"/>
</dbReference>
<proteinExistence type="predicted"/>
<evidence type="ECO:0000313" key="3">
    <source>
        <dbReference type="Proteomes" id="UP000069030"/>
    </source>
</evidence>
<gene>
    <name evidence="2" type="ORF">AS202_08570</name>
</gene>
<keyword evidence="1" id="KW-1133">Transmembrane helix</keyword>
<keyword evidence="1" id="KW-0812">Transmembrane</keyword>
<feature type="transmembrane region" description="Helical" evidence="1">
    <location>
        <begin position="122"/>
        <end position="140"/>
    </location>
</feature>